<feature type="region of interest" description="Disordered" evidence="1">
    <location>
        <begin position="254"/>
        <end position="276"/>
    </location>
</feature>
<accession>A0ABS1M3C2</accession>
<proteinExistence type="predicted"/>
<dbReference type="InterPro" id="IPR004155">
    <property type="entry name" value="PBS_lyase_HEAT"/>
</dbReference>
<dbReference type="InterPro" id="IPR011989">
    <property type="entry name" value="ARM-like"/>
</dbReference>
<dbReference type="InterPro" id="IPR016024">
    <property type="entry name" value="ARM-type_fold"/>
</dbReference>
<dbReference type="SMART" id="SM00567">
    <property type="entry name" value="EZ_HEAT"/>
    <property type="match status" value="4"/>
</dbReference>
<evidence type="ECO:0000313" key="3">
    <source>
        <dbReference type="Proteomes" id="UP000602198"/>
    </source>
</evidence>
<feature type="compositionally biased region" description="Pro residues" evidence="1">
    <location>
        <begin position="257"/>
        <end position="271"/>
    </location>
</feature>
<dbReference type="Pfam" id="PF13646">
    <property type="entry name" value="HEAT_2"/>
    <property type="match status" value="1"/>
</dbReference>
<dbReference type="Gene3D" id="1.25.10.10">
    <property type="entry name" value="Leucine-rich Repeat Variant"/>
    <property type="match status" value="2"/>
</dbReference>
<protein>
    <submittedName>
        <fullName evidence="2">HEAT repeat domain-containing protein</fullName>
    </submittedName>
</protein>
<comment type="caution">
    <text evidence="2">The sequence shown here is derived from an EMBL/GenBank/DDBJ whole genome shotgun (WGS) entry which is preliminary data.</text>
</comment>
<dbReference type="SUPFAM" id="SSF48371">
    <property type="entry name" value="ARM repeat"/>
    <property type="match status" value="1"/>
</dbReference>
<dbReference type="RefSeq" id="WP_201945806.1">
    <property type="nucleotide sequence ID" value="NZ_JAERRJ010000003.1"/>
</dbReference>
<reference evidence="2 3" key="1">
    <citation type="submission" date="2021-01" db="EMBL/GenBank/DDBJ databases">
        <title>WGS of actinomycetes isolated from Thailand.</title>
        <authorList>
            <person name="Thawai C."/>
        </authorList>
    </citation>
    <scope>NUCLEOTIDE SEQUENCE [LARGE SCALE GENOMIC DNA]</scope>
    <source>
        <strain evidence="2 3">LPG 2</strain>
    </source>
</reference>
<organism evidence="2 3">
    <name type="scientific">Nocardia acididurans</name>
    <dbReference type="NCBI Taxonomy" id="2802282"/>
    <lineage>
        <taxon>Bacteria</taxon>
        <taxon>Bacillati</taxon>
        <taxon>Actinomycetota</taxon>
        <taxon>Actinomycetes</taxon>
        <taxon>Mycobacteriales</taxon>
        <taxon>Nocardiaceae</taxon>
        <taxon>Nocardia</taxon>
    </lineage>
</organism>
<sequence>MNPEPTRAQTFSLLARAGAADTPDAARAEAFETLAALEDYRSTAPLTAMVLDTRLPEAVRTSASETVSGFDDTTTGDIRRTWWASGDPIVMRHALRLMTRAEADIVTFVAQDDAHPLQADALSGMVFGFDEPDFAPILVRALRHPDPGIARAAADALLWDEPVAAESALLEAAVNRETDVAAAAIETLRYYRSRRALRVLADLRSSDNARISALAANSFDDIREDFEAALQTNPPDMAVPLREWMRPVADLIESTPHRPPAGHPAPHPEPVAPTTLTSTRPLTELLDDPDAGGPRLLGLLRENPWSADEPTDRTRWSARLAEHPDPTIRAEACSILAGWAESAVLLNLMTDPSATVRKSAVWSLGQVPGDPAIADHAWAYLSTAAGTTASEAVRTYATHAPAGRAVDHLQELAWSDPRECVRYQAIRSLATLGADDALRTLAPMLQEPPRIHWGVHIALLDNLHELGIHTPAPDHLSQADNLDLMTALLRFTN</sequence>
<keyword evidence="3" id="KW-1185">Reference proteome</keyword>
<dbReference type="EMBL" id="JAERRJ010000003">
    <property type="protein sequence ID" value="MBL1074674.1"/>
    <property type="molecule type" value="Genomic_DNA"/>
</dbReference>
<gene>
    <name evidence="2" type="ORF">JK358_09720</name>
</gene>
<evidence type="ECO:0000256" key="1">
    <source>
        <dbReference type="SAM" id="MobiDB-lite"/>
    </source>
</evidence>
<name>A0ABS1M3C2_9NOCA</name>
<evidence type="ECO:0000313" key="2">
    <source>
        <dbReference type="EMBL" id="MBL1074674.1"/>
    </source>
</evidence>
<dbReference type="Proteomes" id="UP000602198">
    <property type="component" value="Unassembled WGS sequence"/>
</dbReference>